<dbReference type="InterPro" id="IPR046348">
    <property type="entry name" value="SIS_dom_sf"/>
</dbReference>
<dbReference type="EMBL" id="CP028918">
    <property type="protein sequence ID" value="AWB49158.1"/>
    <property type="molecule type" value="Genomic_DNA"/>
</dbReference>
<dbReference type="RefSeq" id="WP_108435975.1">
    <property type="nucleotide sequence ID" value="NZ_CP028918.1"/>
</dbReference>
<dbReference type="AlphaFoldDB" id="A0A2S0UMW7"/>
<dbReference type="InterPro" id="IPR017552">
    <property type="entry name" value="PHI/rmpB"/>
</dbReference>
<dbReference type="Pfam" id="PF01380">
    <property type="entry name" value="SIS"/>
    <property type="match status" value="1"/>
</dbReference>
<proteinExistence type="inferred from homology"/>
<dbReference type="GO" id="GO:0097367">
    <property type="term" value="F:carbohydrate derivative binding"/>
    <property type="evidence" value="ECO:0007669"/>
    <property type="project" value="InterPro"/>
</dbReference>
<dbReference type="GO" id="GO:0016853">
    <property type="term" value="F:isomerase activity"/>
    <property type="evidence" value="ECO:0007669"/>
    <property type="project" value="UniProtKB-KW"/>
</dbReference>
<sequence length="187" mass="19048">MQDLAALATRAAAEIRDATAAVNPAELSALVTELAQARRIVAYGVGREGLMMRALAMRLYHLGLDAHMVGDMSAPPVGAGDLLIVSAGPGGFSTVDGLIGVARKAGARTACITAQPSGSAPTACDTVLTIPAQTMANDTGPAAASVLPMGSLFEGAQYLTFELLVLALRGHIGADPAAMRARHTNLE</sequence>
<feature type="domain" description="SIS" evidence="2">
    <location>
        <begin position="30"/>
        <end position="174"/>
    </location>
</feature>
<accession>A0A2S0UMW7</accession>
<dbReference type="InterPro" id="IPR001347">
    <property type="entry name" value="SIS_dom"/>
</dbReference>
<evidence type="ECO:0000313" key="4">
    <source>
        <dbReference type="Proteomes" id="UP000244496"/>
    </source>
</evidence>
<name>A0A2S0UMW7_9RHOB</name>
<dbReference type="PANTHER" id="PTHR43443">
    <property type="entry name" value="3-HEXULOSE-6-PHOSPHATE ISOMERASE"/>
    <property type="match status" value="1"/>
</dbReference>
<dbReference type="GO" id="GO:1901135">
    <property type="term" value="P:carbohydrate derivative metabolic process"/>
    <property type="evidence" value="ECO:0007669"/>
    <property type="project" value="InterPro"/>
</dbReference>
<reference evidence="3 4" key="1">
    <citation type="submission" date="2018-04" db="EMBL/GenBank/DDBJ databases">
        <title>Genome sequencing of Gemmobacter.</title>
        <authorList>
            <person name="Yi H."/>
            <person name="Baek M.-G."/>
        </authorList>
    </citation>
    <scope>NUCLEOTIDE SEQUENCE [LARGE SCALE GENOMIC DNA]</scope>
    <source>
        <strain evidence="3 4">HYN0069</strain>
    </source>
</reference>
<keyword evidence="4" id="KW-1185">Reference proteome</keyword>
<dbReference type="SUPFAM" id="SSF53697">
    <property type="entry name" value="SIS domain"/>
    <property type="match status" value="1"/>
</dbReference>
<dbReference type="OrthoDB" id="9797832at2"/>
<evidence type="ECO:0000313" key="3">
    <source>
        <dbReference type="EMBL" id="AWB49158.1"/>
    </source>
</evidence>
<evidence type="ECO:0000259" key="2">
    <source>
        <dbReference type="PROSITE" id="PS51464"/>
    </source>
</evidence>
<dbReference type="PANTHER" id="PTHR43443:SF1">
    <property type="entry name" value="3-HEXULOSE-6-PHOSPHATE ISOMERASE"/>
    <property type="match status" value="1"/>
</dbReference>
<dbReference type="KEGG" id="geh:HYN69_12175"/>
<dbReference type="Gene3D" id="3.40.50.10490">
    <property type="entry name" value="Glucose-6-phosphate isomerase like protein, domain 1"/>
    <property type="match status" value="1"/>
</dbReference>
<evidence type="ECO:0000256" key="1">
    <source>
        <dbReference type="ARBA" id="ARBA00009235"/>
    </source>
</evidence>
<gene>
    <name evidence="3" type="ORF">HYN69_12175</name>
</gene>
<comment type="similarity">
    <text evidence="1">Belongs to the SIS family. PHI subfamily.</text>
</comment>
<dbReference type="PROSITE" id="PS51464">
    <property type="entry name" value="SIS"/>
    <property type="match status" value="1"/>
</dbReference>
<protein>
    <submittedName>
        <fullName evidence="3">6-phospho-3-hexuloisomerase</fullName>
    </submittedName>
</protein>
<organism evidence="3 4">
    <name type="scientific">Paragemmobacter aquarius</name>
    <dbReference type="NCBI Taxonomy" id="2169400"/>
    <lineage>
        <taxon>Bacteria</taxon>
        <taxon>Pseudomonadati</taxon>
        <taxon>Pseudomonadota</taxon>
        <taxon>Alphaproteobacteria</taxon>
        <taxon>Rhodobacterales</taxon>
        <taxon>Paracoccaceae</taxon>
        <taxon>Paragemmobacter</taxon>
    </lineage>
</organism>
<dbReference type="Proteomes" id="UP000244496">
    <property type="component" value="Chromosome"/>
</dbReference>
<keyword evidence="3" id="KW-0413">Isomerase</keyword>